<evidence type="ECO:0000256" key="1">
    <source>
        <dbReference type="SAM" id="MobiDB-lite"/>
    </source>
</evidence>
<organism evidence="2 3">
    <name type="scientific">Portunus trituberculatus</name>
    <name type="common">Swimming crab</name>
    <name type="synonym">Neptunus trituberculatus</name>
    <dbReference type="NCBI Taxonomy" id="210409"/>
    <lineage>
        <taxon>Eukaryota</taxon>
        <taxon>Metazoa</taxon>
        <taxon>Ecdysozoa</taxon>
        <taxon>Arthropoda</taxon>
        <taxon>Crustacea</taxon>
        <taxon>Multicrustacea</taxon>
        <taxon>Malacostraca</taxon>
        <taxon>Eumalacostraca</taxon>
        <taxon>Eucarida</taxon>
        <taxon>Decapoda</taxon>
        <taxon>Pleocyemata</taxon>
        <taxon>Brachyura</taxon>
        <taxon>Eubrachyura</taxon>
        <taxon>Portunoidea</taxon>
        <taxon>Portunidae</taxon>
        <taxon>Portuninae</taxon>
        <taxon>Portunus</taxon>
    </lineage>
</organism>
<evidence type="ECO:0000313" key="2">
    <source>
        <dbReference type="EMBL" id="MPC08505.1"/>
    </source>
</evidence>
<dbReference type="Proteomes" id="UP000324222">
    <property type="component" value="Unassembled WGS sequence"/>
</dbReference>
<name>A0A5B7CGW9_PORTR</name>
<accession>A0A5B7CGW9</accession>
<proteinExistence type="predicted"/>
<gene>
    <name evidence="2" type="ORF">E2C01_001091</name>
</gene>
<dbReference type="AlphaFoldDB" id="A0A5B7CGW9"/>
<reference evidence="2 3" key="1">
    <citation type="submission" date="2019-05" db="EMBL/GenBank/DDBJ databases">
        <title>Another draft genome of Portunus trituberculatus and its Hox gene families provides insights of decapod evolution.</title>
        <authorList>
            <person name="Jeong J.-H."/>
            <person name="Song I."/>
            <person name="Kim S."/>
            <person name="Choi T."/>
            <person name="Kim D."/>
            <person name="Ryu S."/>
            <person name="Kim W."/>
        </authorList>
    </citation>
    <scope>NUCLEOTIDE SEQUENCE [LARGE SCALE GENOMIC DNA]</scope>
    <source>
        <tissue evidence="2">Muscle</tissue>
    </source>
</reference>
<sequence length="69" mass="7682">MPAAPHRREPARTHKGPEARRSVATRPPPIPARQTVGSHITATLPSWGVSGLQTILYDAIRHKNVREER</sequence>
<dbReference type="EMBL" id="VSRR010000033">
    <property type="protein sequence ID" value="MPC08505.1"/>
    <property type="molecule type" value="Genomic_DNA"/>
</dbReference>
<protein>
    <submittedName>
        <fullName evidence="2">Uncharacterized protein</fullName>
    </submittedName>
</protein>
<feature type="compositionally biased region" description="Basic and acidic residues" evidence="1">
    <location>
        <begin position="1"/>
        <end position="21"/>
    </location>
</feature>
<keyword evidence="3" id="KW-1185">Reference proteome</keyword>
<evidence type="ECO:0000313" key="3">
    <source>
        <dbReference type="Proteomes" id="UP000324222"/>
    </source>
</evidence>
<comment type="caution">
    <text evidence="2">The sequence shown here is derived from an EMBL/GenBank/DDBJ whole genome shotgun (WGS) entry which is preliminary data.</text>
</comment>
<feature type="region of interest" description="Disordered" evidence="1">
    <location>
        <begin position="1"/>
        <end position="34"/>
    </location>
</feature>